<gene>
    <name evidence="2" type="ORF">UC3_01177</name>
</gene>
<dbReference type="eggNOG" id="COG0149">
    <property type="taxonomic scope" value="Bacteria"/>
</dbReference>
<dbReference type="STRING" id="154621.RV11_GL000805"/>
<comment type="caution">
    <text evidence="2">The sequence shown here is derived from an EMBL/GenBank/DDBJ whole genome shotgun (WGS) entry which is preliminary data.</text>
</comment>
<accession>R3WCT6</accession>
<dbReference type="Pfam" id="PF00121">
    <property type="entry name" value="TIM"/>
    <property type="match status" value="1"/>
</dbReference>
<dbReference type="NCBIfam" id="NF003302">
    <property type="entry name" value="PRK04302.1"/>
    <property type="match status" value="1"/>
</dbReference>
<sequence length="230" mass="24437">MQKRTLRAPFFVVNPKAYLYGEKALALAKVADQLAADFDVDILFTVQQVDAARIKNETAHLFITVQHLDGIQIGRGMGYILPEAVAEAGVTATFLNHAEHPMTVSELTTAVQRADELGILTIVCADSLTEAKAVASLNPDVMVCEPTELIGTGQTSDISYMEETNQAIRMINPTIKILQAAGISTVADVEKALLSGADGTGGTSGIVCADDPAAILTDMIHKVAEIKKEA</sequence>
<evidence type="ECO:0000313" key="3">
    <source>
        <dbReference type="Proteomes" id="UP000013785"/>
    </source>
</evidence>
<dbReference type="InterPro" id="IPR013785">
    <property type="entry name" value="Aldolase_TIM"/>
</dbReference>
<dbReference type="PROSITE" id="PS51440">
    <property type="entry name" value="TIM_2"/>
    <property type="match status" value="1"/>
</dbReference>
<dbReference type="Proteomes" id="UP000013785">
    <property type="component" value="Unassembled WGS sequence"/>
</dbReference>
<dbReference type="GO" id="GO:0004807">
    <property type="term" value="F:triose-phosphate isomerase activity"/>
    <property type="evidence" value="ECO:0007669"/>
    <property type="project" value="InterPro"/>
</dbReference>
<keyword evidence="3" id="KW-1185">Reference proteome</keyword>
<dbReference type="AlphaFoldDB" id="R3WCT6"/>
<dbReference type="Gene3D" id="3.20.20.70">
    <property type="entry name" value="Aldolase class I"/>
    <property type="match status" value="1"/>
</dbReference>
<dbReference type="PATRIC" id="fig|1158610.3.peg.1152"/>
<dbReference type="OrthoDB" id="2571246at2"/>
<evidence type="ECO:0008006" key="4">
    <source>
        <dbReference type="Google" id="ProtNLM"/>
    </source>
</evidence>
<name>R3WCT6_9ENTE</name>
<reference evidence="2 3" key="1">
    <citation type="submission" date="2013-02" db="EMBL/GenBank/DDBJ databases">
        <title>The Genome Sequence of Enterococcus phoeniculicola BAA-412.</title>
        <authorList>
            <consortium name="The Broad Institute Genome Sequencing Platform"/>
            <consortium name="The Broad Institute Genome Sequencing Center for Infectious Disease"/>
            <person name="Earl A.M."/>
            <person name="Gilmore M.S."/>
            <person name="Lebreton F."/>
            <person name="Walker B."/>
            <person name="Young S.K."/>
            <person name="Zeng Q."/>
            <person name="Gargeya S."/>
            <person name="Fitzgerald M."/>
            <person name="Haas B."/>
            <person name="Abouelleil A."/>
            <person name="Alvarado L."/>
            <person name="Arachchi H.M."/>
            <person name="Berlin A.M."/>
            <person name="Chapman S.B."/>
            <person name="Dewar J."/>
            <person name="Goldberg J."/>
            <person name="Griggs A."/>
            <person name="Gujja S."/>
            <person name="Hansen M."/>
            <person name="Howarth C."/>
            <person name="Imamovic A."/>
            <person name="Larimer J."/>
            <person name="McCowan C."/>
            <person name="Murphy C."/>
            <person name="Neiman D."/>
            <person name="Pearson M."/>
            <person name="Priest M."/>
            <person name="Roberts A."/>
            <person name="Saif S."/>
            <person name="Shea T."/>
            <person name="Sisk P."/>
            <person name="Sykes S."/>
            <person name="Wortman J."/>
            <person name="Nusbaum C."/>
            <person name="Birren B."/>
        </authorList>
    </citation>
    <scope>NUCLEOTIDE SEQUENCE [LARGE SCALE GENOMIC DNA]</scope>
    <source>
        <strain evidence="2 3">ATCC BAA-412</strain>
    </source>
</reference>
<evidence type="ECO:0000313" key="2">
    <source>
        <dbReference type="EMBL" id="EOL45287.1"/>
    </source>
</evidence>
<dbReference type="HOGENOM" id="CLU_104921_0_0_9"/>
<evidence type="ECO:0000256" key="1">
    <source>
        <dbReference type="ARBA" id="ARBA00023235"/>
    </source>
</evidence>
<dbReference type="SUPFAM" id="SSF51351">
    <property type="entry name" value="Triosephosphate isomerase (TIM)"/>
    <property type="match status" value="1"/>
</dbReference>
<dbReference type="InterPro" id="IPR035990">
    <property type="entry name" value="TIM_sf"/>
</dbReference>
<proteinExistence type="predicted"/>
<dbReference type="RefSeq" id="WP_010767845.1">
    <property type="nucleotide sequence ID" value="NZ_ASWE01000003.1"/>
</dbReference>
<organism evidence="2 3">
    <name type="scientific">Enterococcus phoeniculicola ATCC BAA-412</name>
    <dbReference type="NCBI Taxonomy" id="1158610"/>
    <lineage>
        <taxon>Bacteria</taxon>
        <taxon>Bacillati</taxon>
        <taxon>Bacillota</taxon>
        <taxon>Bacilli</taxon>
        <taxon>Lactobacillales</taxon>
        <taxon>Enterococcaceae</taxon>
        <taxon>Enterococcus</taxon>
    </lineage>
</organism>
<keyword evidence="1" id="KW-0413">Isomerase</keyword>
<dbReference type="EMBL" id="AJAT01000012">
    <property type="protein sequence ID" value="EOL45287.1"/>
    <property type="molecule type" value="Genomic_DNA"/>
</dbReference>
<protein>
    <recommendedName>
        <fullName evidence="4">Triose-phosphate isomerase</fullName>
    </recommendedName>
</protein>
<dbReference type="InterPro" id="IPR000652">
    <property type="entry name" value="Triosephosphate_isomerase"/>
</dbReference>